<accession>A0A191ZCW1</accession>
<gene>
    <name evidence="1" type="ORF">FROZEN_34</name>
</gene>
<name>A0A191ZCW1_9CAUD</name>
<dbReference type="Proteomes" id="UP000202061">
    <property type="component" value="Segment"/>
</dbReference>
<dbReference type="EMBL" id="KX098389">
    <property type="protein sequence ID" value="ANJ65223.1"/>
    <property type="molecule type" value="Genomic_DNA"/>
</dbReference>
<keyword evidence="2" id="KW-1185">Reference proteome</keyword>
<protein>
    <submittedName>
        <fullName evidence="1">Uncharacterized protein</fullName>
    </submittedName>
</protein>
<organism evidence="1 2">
    <name type="scientific">Erwinia phage vB_EamP_Frozen</name>
    <dbReference type="NCBI Taxonomy" id="1852641"/>
    <lineage>
        <taxon>Viruses</taxon>
        <taxon>Duplodnaviria</taxon>
        <taxon>Heunggongvirae</taxon>
        <taxon>Uroviricota</taxon>
        <taxon>Caudoviricetes</taxon>
        <taxon>Schitoviridae</taxon>
        <taxon>Erskinevirinae</taxon>
        <taxon>Johnsonvirus</taxon>
        <taxon>Johnsonvirus frozen</taxon>
    </lineage>
</organism>
<reference evidence="1" key="1">
    <citation type="submission" date="2017-06" db="EMBL/GenBank/DDBJ databases">
        <authorList>
            <person name="Berg J.A."/>
            <person name="Peck M.D."/>
            <person name="Grossarth S.E."/>
            <person name="Jarvis T.M."/>
            <person name="Merrill B.D."/>
            <person name="Breakwell D.P."/>
            <person name="Burnett S.H."/>
            <person name="Grose J.H."/>
        </authorList>
    </citation>
    <scope>NUCLEOTIDE SEQUENCE [LARGE SCALE GENOMIC DNA]</scope>
</reference>
<evidence type="ECO:0000313" key="2">
    <source>
        <dbReference type="Proteomes" id="UP000202061"/>
    </source>
</evidence>
<evidence type="ECO:0000313" key="1">
    <source>
        <dbReference type="EMBL" id="ANJ65223.1"/>
    </source>
</evidence>
<dbReference type="RefSeq" id="YP_009286163.1">
    <property type="nucleotide sequence ID" value="NC_031062.2"/>
</dbReference>
<proteinExistence type="predicted"/>
<dbReference type="GeneID" id="29065800"/>
<sequence length="119" mass="13430">MKYLLAIMLCFLGFNAFADNRYYIPETDSLFIVSNDFKTMTVYVKGHNEGSAWGSGATSNHKTYAGKPYTSVSFKSDKCDIVMSYYAWANNTRFSYICGKSVKAEAIDIPDINSQHNNF</sequence>
<dbReference type="KEGG" id="vg:29065800"/>